<proteinExistence type="predicted"/>
<evidence type="ECO:0008006" key="3">
    <source>
        <dbReference type="Google" id="ProtNLM"/>
    </source>
</evidence>
<evidence type="ECO:0000313" key="1">
    <source>
        <dbReference type="EMBL" id="MBD1432324.1"/>
    </source>
</evidence>
<reference evidence="1 2" key="1">
    <citation type="submission" date="2020-08" db="EMBL/GenBank/DDBJ databases">
        <title>Sphingobacterium sp. DN00404 isolated from aquaculture water.</title>
        <authorList>
            <person name="Zhang M."/>
        </authorList>
    </citation>
    <scope>NUCLEOTIDE SEQUENCE [LARGE SCALE GENOMIC DNA]</scope>
    <source>
        <strain evidence="1 2">DN00404</strain>
    </source>
</reference>
<dbReference type="EMBL" id="JACOIK010000003">
    <property type="protein sequence ID" value="MBD1432324.1"/>
    <property type="molecule type" value="Genomic_DNA"/>
</dbReference>
<accession>A0ABR7YLX3</accession>
<dbReference type="Proteomes" id="UP000602759">
    <property type="component" value="Unassembled WGS sequence"/>
</dbReference>
<comment type="caution">
    <text evidence="1">The sequence shown here is derived from an EMBL/GenBank/DDBJ whole genome shotgun (WGS) entry which is preliminary data.</text>
</comment>
<evidence type="ECO:0000313" key="2">
    <source>
        <dbReference type="Proteomes" id="UP000602759"/>
    </source>
</evidence>
<protein>
    <recommendedName>
        <fullName evidence="3">ParB/Sulfiredoxin domain-containing protein</fullName>
    </recommendedName>
</protein>
<keyword evidence="2" id="KW-1185">Reference proteome</keyword>
<organism evidence="1 2">
    <name type="scientific">Sphingobacterium micropteri</name>
    <dbReference type="NCBI Taxonomy" id="2763501"/>
    <lineage>
        <taxon>Bacteria</taxon>
        <taxon>Pseudomonadati</taxon>
        <taxon>Bacteroidota</taxon>
        <taxon>Sphingobacteriia</taxon>
        <taxon>Sphingobacteriales</taxon>
        <taxon>Sphingobacteriaceae</taxon>
        <taxon>Sphingobacterium</taxon>
    </lineage>
</organism>
<name>A0ABR7YLX3_9SPHI</name>
<sequence>MTTNSKLAIQFIKIENLRFDTENPRIIQRPHAKSDEEMINALSREYPLWDLLTSIFASGIPEYEPLLVIPDKDAFTVLDGNRRLAAMKILNDHVAYEKFLPHNILRFSRSDAIAKINDVPYSDPQVKTIAKSVRNTADILVRELENKSE</sequence>
<gene>
    <name evidence="1" type="ORF">H8B06_05765</name>
</gene>
<dbReference type="SUPFAM" id="SSF110849">
    <property type="entry name" value="ParB/Sulfiredoxin"/>
    <property type="match status" value="1"/>
</dbReference>
<dbReference type="Gene3D" id="3.90.1530.10">
    <property type="entry name" value="Conserved hypothetical protein from pyrococcus furiosus pfu- 392566-001, ParB domain"/>
    <property type="match status" value="1"/>
</dbReference>
<dbReference type="InterPro" id="IPR036086">
    <property type="entry name" value="ParB/Sulfiredoxin_sf"/>
</dbReference>
<dbReference type="RefSeq" id="WP_190993336.1">
    <property type="nucleotide sequence ID" value="NZ_JACOIK010000003.1"/>
</dbReference>